<dbReference type="Proteomes" id="UP000490980">
    <property type="component" value="Unassembled WGS sequence"/>
</dbReference>
<dbReference type="PANTHER" id="PTHR21047">
    <property type="entry name" value="DTDP-6-DEOXY-D-GLUCOSE-3,5 EPIMERASE"/>
    <property type="match status" value="1"/>
</dbReference>
<dbReference type="InterPro" id="IPR014710">
    <property type="entry name" value="RmlC-like_jellyroll"/>
</dbReference>
<organism evidence="8 9">
    <name type="scientific">Luteibacter anthropi</name>
    <dbReference type="NCBI Taxonomy" id="564369"/>
    <lineage>
        <taxon>Bacteria</taxon>
        <taxon>Pseudomonadati</taxon>
        <taxon>Pseudomonadota</taxon>
        <taxon>Gammaproteobacteria</taxon>
        <taxon>Lysobacterales</taxon>
        <taxon>Rhodanobacteraceae</taxon>
        <taxon>Luteibacter</taxon>
    </lineage>
</organism>
<dbReference type="InterPro" id="IPR000888">
    <property type="entry name" value="RmlC-like"/>
</dbReference>
<dbReference type="InterPro" id="IPR011051">
    <property type="entry name" value="RmlC_Cupin_sf"/>
</dbReference>
<dbReference type="CDD" id="cd00438">
    <property type="entry name" value="cupin_RmlC"/>
    <property type="match status" value="1"/>
</dbReference>
<evidence type="ECO:0000313" key="9">
    <source>
        <dbReference type="Proteomes" id="UP000490980"/>
    </source>
</evidence>
<dbReference type="RefSeq" id="WP_166951639.1">
    <property type="nucleotide sequence ID" value="NZ_JAARLZ010000013.1"/>
</dbReference>
<keyword evidence="7 8" id="KW-0413">Isomerase</keyword>
<sequence>MKVTETSLPGVLVIEPRVFGDSRGFFYESYNENAFREAGIDRRFVQSNVSRSSRGVLRGLHYQWPQPQGKLVSVLEGEVYDVAVDIRHGSPTFGQWAAVMLTAQNHRHFWIPEGFAHGFCVVSEHATFSYQCTDFYAPAADGGVRWNDPALAIDWPVTDPVLSEKDTKAPLLSEVAPGRLPEYVP</sequence>
<name>A0A7X5UDN3_9GAMM</name>
<proteinExistence type="inferred from homology"/>
<evidence type="ECO:0000256" key="7">
    <source>
        <dbReference type="RuleBase" id="RU364069"/>
    </source>
</evidence>
<evidence type="ECO:0000256" key="1">
    <source>
        <dbReference type="ARBA" id="ARBA00001298"/>
    </source>
</evidence>
<evidence type="ECO:0000256" key="5">
    <source>
        <dbReference type="PIRSR" id="PIRSR600888-1"/>
    </source>
</evidence>
<comment type="pathway">
    <text evidence="7">Carbohydrate biosynthesis; dTDP-L-rhamnose biosynthesis.</text>
</comment>
<accession>A0A7X5UDN3</accession>
<dbReference type="UniPathway" id="UPA00124"/>
<dbReference type="NCBIfam" id="TIGR01221">
    <property type="entry name" value="rmlC"/>
    <property type="match status" value="1"/>
</dbReference>
<reference evidence="8 9" key="1">
    <citation type="submission" date="2020-03" db="EMBL/GenBank/DDBJ databases">
        <authorList>
            <person name="Lai Q."/>
        </authorList>
    </citation>
    <scope>NUCLEOTIDE SEQUENCE [LARGE SCALE GENOMIC DNA]</scope>
    <source>
        <strain evidence="8 9">CCUG 25036</strain>
    </source>
</reference>
<dbReference type="SUPFAM" id="SSF51182">
    <property type="entry name" value="RmlC-like cupins"/>
    <property type="match status" value="1"/>
</dbReference>
<protein>
    <recommendedName>
        <fullName evidence="4 7">dTDP-4-dehydrorhamnose 3,5-epimerase</fullName>
        <ecNumber evidence="3 7">5.1.3.13</ecNumber>
    </recommendedName>
    <alternativeName>
        <fullName evidence="7">Thymidine diphospho-4-keto-rhamnose 3,5-epimerase</fullName>
    </alternativeName>
</protein>
<dbReference type="Gene3D" id="2.60.120.10">
    <property type="entry name" value="Jelly Rolls"/>
    <property type="match status" value="1"/>
</dbReference>
<dbReference type="Pfam" id="PF00908">
    <property type="entry name" value="dTDP_sugar_isom"/>
    <property type="match status" value="1"/>
</dbReference>
<dbReference type="EMBL" id="JAARLZ010000013">
    <property type="protein sequence ID" value="NII08576.1"/>
    <property type="molecule type" value="Genomic_DNA"/>
</dbReference>
<comment type="similarity">
    <text evidence="7">Belongs to the dTDP-4-dehydrorhamnose 3,5-epimerase family.</text>
</comment>
<feature type="site" description="Participates in a stacking interaction with the thymidine ring of dTDP-4-oxo-6-deoxyglucose" evidence="6">
    <location>
        <position position="136"/>
    </location>
</feature>
<comment type="caution">
    <text evidence="8">The sequence shown here is derived from an EMBL/GenBank/DDBJ whole genome shotgun (WGS) entry which is preliminary data.</text>
</comment>
<evidence type="ECO:0000256" key="6">
    <source>
        <dbReference type="PIRSR" id="PIRSR600888-3"/>
    </source>
</evidence>
<dbReference type="EC" id="5.1.3.13" evidence="3 7"/>
<dbReference type="GO" id="GO:0000271">
    <property type="term" value="P:polysaccharide biosynthetic process"/>
    <property type="evidence" value="ECO:0007669"/>
    <property type="project" value="TreeGrafter"/>
</dbReference>
<feature type="active site" description="Proton acceptor" evidence="5">
    <location>
        <position position="61"/>
    </location>
</feature>
<dbReference type="GO" id="GO:0019305">
    <property type="term" value="P:dTDP-rhamnose biosynthetic process"/>
    <property type="evidence" value="ECO:0007669"/>
    <property type="project" value="UniProtKB-UniRule"/>
</dbReference>
<comment type="subunit">
    <text evidence="7">Homodimer.</text>
</comment>
<evidence type="ECO:0000256" key="4">
    <source>
        <dbReference type="ARBA" id="ARBA00019595"/>
    </source>
</evidence>
<comment type="catalytic activity">
    <reaction evidence="1 7">
        <text>dTDP-4-dehydro-6-deoxy-alpha-D-glucose = dTDP-4-dehydro-beta-L-rhamnose</text>
        <dbReference type="Rhea" id="RHEA:16969"/>
        <dbReference type="ChEBI" id="CHEBI:57649"/>
        <dbReference type="ChEBI" id="CHEBI:62830"/>
        <dbReference type="EC" id="5.1.3.13"/>
    </reaction>
</comment>
<comment type="function">
    <text evidence="2 7">Catalyzes the epimerization of the C3' and C5'positions of dTDP-6-deoxy-D-xylo-4-hexulose, forming dTDP-6-deoxy-L-lyxo-4-hexulose.</text>
</comment>
<feature type="active site" description="Proton donor" evidence="5">
    <location>
        <position position="130"/>
    </location>
</feature>
<dbReference type="GO" id="GO:0005829">
    <property type="term" value="C:cytosol"/>
    <property type="evidence" value="ECO:0007669"/>
    <property type="project" value="TreeGrafter"/>
</dbReference>
<dbReference type="AlphaFoldDB" id="A0A7X5UDN3"/>
<dbReference type="GO" id="GO:0008830">
    <property type="term" value="F:dTDP-4-dehydrorhamnose 3,5-epimerase activity"/>
    <property type="evidence" value="ECO:0007669"/>
    <property type="project" value="UniProtKB-UniRule"/>
</dbReference>
<evidence type="ECO:0000313" key="8">
    <source>
        <dbReference type="EMBL" id="NII08576.1"/>
    </source>
</evidence>
<evidence type="ECO:0000256" key="2">
    <source>
        <dbReference type="ARBA" id="ARBA00001997"/>
    </source>
</evidence>
<gene>
    <name evidence="8" type="primary">rfbC</name>
    <name evidence="8" type="ORF">HBF25_19505</name>
</gene>
<evidence type="ECO:0000256" key="3">
    <source>
        <dbReference type="ARBA" id="ARBA00012098"/>
    </source>
</evidence>
<keyword evidence="9" id="KW-1185">Reference proteome</keyword>
<dbReference type="PANTHER" id="PTHR21047:SF2">
    <property type="entry name" value="THYMIDINE DIPHOSPHO-4-KETO-RHAMNOSE 3,5-EPIMERASE"/>
    <property type="match status" value="1"/>
</dbReference>